<proteinExistence type="predicted"/>
<name>A0A7G9QLM1_9SPHI</name>
<keyword evidence="4" id="KW-1185">Reference proteome</keyword>
<dbReference type="PROSITE" id="PS51257">
    <property type="entry name" value="PROKAR_LIPOPROTEIN"/>
    <property type="match status" value="1"/>
</dbReference>
<evidence type="ECO:0000259" key="2">
    <source>
        <dbReference type="Pfam" id="PF14086"/>
    </source>
</evidence>
<protein>
    <submittedName>
        <fullName evidence="3">DUF4266 domain-containing protein</fullName>
    </submittedName>
</protein>
<reference evidence="3 4" key="1">
    <citation type="submission" date="2020-08" db="EMBL/GenBank/DDBJ databases">
        <title>Genome sequence of Pedobacter roseus KACC 11594T.</title>
        <authorList>
            <person name="Hyun D.-W."/>
            <person name="Bae J.-W."/>
        </authorList>
    </citation>
    <scope>NUCLEOTIDE SEQUENCE [LARGE SCALE GENOMIC DNA]</scope>
    <source>
        <strain evidence="3 4">KACC 11594</strain>
    </source>
</reference>
<feature type="chain" id="PRO_5028833890" evidence="1">
    <location>
        <begin position="26"/>
        <end position="76"/>
    </location>
</feature>
<evidence type="ECO:0000313" key="4">
    <source>
        <dbReference type="Proteomes" id="UP000515806"/>
    </source>
</evidence>
<evidence type="ECO:0000256" key="1">
    <source>
        <dbReference type="SAM" id="SignalP"/>
    </source>
</evidence>
<organism evidence="3 4">
    <name type="scientific">Pedobacter roseus</name>
    <dbReference type="NCBI Taxonomy" id="336820"/>
    <lineage>
        <taxon>Bacteria</taxon>
        <taxon>Pseudomonadati</taxon>
        <taxon>Bacteroidota</taxon>
        <taxon>Sphingobacteriia</taxon>
        <taxon>Sphingobacteriales</taxon>
        <taxon>Sphingobacteriaceae</taxon>
        <taxon>Pedobacter</taxon>
    </lineage>
</organism>
<feature type="domain" description="DUF4266" evidence="2">
    <location>
        <begin position="27"/>
        <end position="76"/>
    </location>
</feature>
<accession>A0A7G9QLM1</accession>
<dbReference type="InterPro" id="IPR025362">
    <property type="entry name" value="DUF4266"/>
</dbReference>
<feature type="signal peptide" evidence="1">
    <location>
        <begin position="1"/>
        <end position="25"/>
    </location>
</feature>
<evidence type="ECO:0000313" key="3">
    <source>
        <dbReference type="EMBL" id="QNN44246.1"/>
    </source>
</evidence>
<keyword evidence="1" id="KW-0732">Signal</keyword>
<dbReference type="AlphaFoldDB" id="A0A7G9QLM1"/>
<dbReference type="EMBL" id="CP060723">
    <property type="protein sequence ID" value="QNN44246.1"/>
    <property type="molecule type" value="Genomic_DNA"/>
</dbReference>
<gene>
    <name evidence="3" type="ORF">H9L23_09310</name>
</gene>
<dbReference type="Pfam" id="PF14086">
    <property type="entry name" value="DUF4266"/>
    <property type="match status" value="1"/>
</dbReference>
<dbReference type="KEGG" id="proe:H9L23_09310"/>
<dbReference type="Proteomes" id="UP000515806">
    <property type="component" value="Chromosome"/>
</dbReference>
<sequence>MKSSRTFFFLSISAFSIIGMLSACSSVKPYQKSKLNDADMILSARKAQKFEQSFQLYREGASGANGGKSGGGCGCN</sequence>